<dbReference type="AlphaFoldDB" id="A0A9X2L3K2"/>
<evidence type="ECO:0000313" key="3">
    <source>
        <dbReference type="Proteomes" id="UP001139125"/>
    </source>
</evidence>
<sequence length="411" mass="47835">MKKKLTYLLLMACFTYPGSATAQDSSSTINVFLDCRRTCDESFVRDEIQFVNYVRTNEDADVHLLITRQQTGSEGQEYTLEFIGENDFSGVNDVMIFYSPESDTEDERRNGLNQYIKLGLFPYLKDRPVAQRLIIDFDAANEGKQQEQRDDWNFWVFDINADTDLEGEKSENEFSLNGRLSAERVTPEWKFEFEVQQYYEKQTFEDDGETDTFTRESRSAEALLVKSLGDHWSAGISSEARHSTRSNYDLLLEGSPAIEYSVFPYREFTKREITFLYRFTVGLYEYNEETVYGKTSEKLLQQQLSSQIRFTQPWGEFEARIVGSAFLHDFTKNRIGTDLQLDFRIFRGLSVYFRGEYDWINNQLSIPAGGITEQEQLLNLRERATSYSYELSFGLELSFGSIYNNVVNPRL</sequence>
<dbReference type="Proteomes" id="UP001139125">
    <property type="component" value="Unassembled WGS sequence"/>
</dbReference>
<organism evidence="2 3">
    <name type="scientific">Gracilimonas sediminicola</name>
    <dbReference type="NCBI Taxonomy" id="2952158"/>
    <lineage>
        <taxon>Bacteria</taxon>
        <taxon>Pseudomonadati</taxon>
        <taxon>Balneolota</taxon>
        <taxon>Balneolia</taxon>
        <taxon>Balneolales</taxon>
        <taxon>Balneolaceae</taxon>
        <taxon>Gracilimonas</taxon>
    </lineage>
</organism>
<reference evidence="2" key="1">
    <citation type="submission" date="2022-06" db="EMBL/GenBank/DDBJ databases">
        <title>Gracilimonas sp. CAU 1638 isolated from sea sediment.</title>
        <authorList>
            <person name="Kim W."/>
        </authorList>
    </citation>
    <scope>NUCLEOTIDE SEQUENCE</scope>
    <source>
        <strain evidence="2">CAU 1638</strain>
    </source>
</reference>
<gene>
    <name evidence="2" type="ORF">NM125_06350</name>
</gene>
<evidence type="ECO:0000313" key="2">
    <source>
        <dbReference type="EMBL" id="MCP9291198.1"/>
    </source>
</evidence>
<protein>
    <submittedName>
        <fullName evidence="2">DUF481 domain-containing protein</fullName>
    </submittedName>
</protein>
<keyword evidence="3" id="KW-1185">Reference proteome</keyword>
<keyword evidence="1" id="KW-0732">Signal</keyword>
<comment type="caution">
    <text evidence="2">The sequence shown here is derived from an EMBL/GenBank/DDBJ whole genome shotgun (WGS) entry which is preliminary data.</text>
</comment>
<feature type="chain" id="PRO_5040989128" evidence="1">
    <location>
        <begin position="23"/>
        <end position="411"/>
    </location>
</feature>
<dbReference type="RefSeq" id="WP_255133926.1">
    <property type="nucleotide sequence ID" value="NZ_JANDBC010000001.1"/>
</dbReference>
<feature type="signal peptide" evidence="1">
    <location>
        <begin position="1"/>
        <end position="22"/>
    </location>
</feature>
<proteinExistence type="predicted"/>
<name>A0A9X2L3K2_9BACT</name>
<evidence type="ECO:0000256" key="1">
    <source>
        <dbReference type="SAM" id="SignalP"/>
    </source>
</evidence>
<dbReference type="EMBL" id="JANDBC010000001">
    <property type="protein sequence ID" value="MCP9291198.1"/>
    <property type="molecule type" value="Genomic_DNA"/>
</dbReference>
<accession>A0A9X2L3K2</accession>